<gene>
    <name evidence="2" type="ORF">K490DRAFT_56996</name>
</gene>
<feature type="compositionally biased region" description="Acidic residues" evidence="1">
    <location>
        <begin position="245"/>
        <end position="266"/>
    </location>
</feature>
<evidence type="ECO:0000313" key="3">
    <source>
        <dbReference type="Proteomes" id="UP000799776"/>
    </source>
</evidence>
<feature type="region of interest" description="Disordered" evidence="1">
    <location>
        <begin position="237"/>
        <end position="303"/>
    </location>
</feature>
<dbReference type="InterPro" id="IPR046341">
    <property type="entry name" value="SET_dom_sf"/>
</dbReference>
<dbReference type="AlphaFoldDB" id="A0A9P4LX95"/>
<reference evidence="2" key="1">
    <citation type="journal article" date="2020" name="Stud. Mycol.">
        <title>101 Dothideomycetes genomes: a test case for predicting lifestyles and emergence of pathogens.</title>
        <authorList>
            <person name="Haridas S."/>
            <person name="Albert R."/>
            <person name="Binder M."/>
            <person name="Bloem J."/>
            <person name="Labutti K."/>
            <person name="Salamov A."/>
            <person name="Andreopoulos B."/>
            <person name="Baker S."/>
            <person name="Barry K."/>
            <person name="Bills G."/>
            <person name="Bluhm B."/>
            <person name="Cannon C."/>
            <person name="Castanera R."/>
            <person name="Culley D."/>
            <person name="Daum C."/>
            <person name="Ezra D."/>
            <person name="Gonzalez J."/>
            <person name="Henrissat B."/>
            <person name="Kuo A."/>
            <person name="Liang C."/>
            <person name="Lipzen A."/>
            <person name="Lutzoni F."/>
            <person name="Magnuson J."/>
            <person name="Mondo S."/>
            <person name="Nolan M."/>
            <person name="Ohm R."/>
            <person name="Pangilinan J."/>
            <person name="Park H.-J."/>
            <person name="Ramirez L."/>
            <person name="Alfaro M."/>
            <person name="Sun H."/>
            <person name="Tritt A."/>
            <person name="Yoshinaga Y."/>
            <person name="Zwiers L.-H."/>
            <person name="Turgeon B."/>
            <person name="Goodwin S."/>
            <person name="Spatafora J."/>
            <person name="Crous P."/>
            <person name="Grigoriev I."/>
        </authorList>
    </citation>
    <scope>NUCLEOTIDE SEQUENCE</scope>
    <source>
        <strain evidence="2">CBS 121410</strain>
    </source>
</reference>
<keyword evidence="3" id="KW-1185">Reference proteome</keyword>
<dbReference type="Gene3D" id="2.170.270.10">
    <property type="entry name" value="SET domain"/>
    <property type="match status" value="1"/>
</dbReference>
<dbReference type="EMBL" id="ML978720">
    <property type="protein sequence ID" value="KAF2087389.1"/>
    <property type="molecule type" value="Genomic_DNA"/>
</dbReference>
<sequence>MTAIIPIEKDEEIFIQDYETTNMTYQDRVRVFGDDWDFQCACSLCTIESLMNEDDEEDFRRRHLPQLLKEKLHKGFHRDEEGGVSLTKAKFDGVVQGDDKSGKVPAGIMEESQVYWLRAQNRSTPPKLKEEDTTAAFQVVVSFFQSRPTFLKNASSNGTFPLDKDFIKTLMYYAKYMRRCMRVVPVLFQKVGDLQARDDRGTAARAATIARGAAASSRNSSISSLRSSMFSFDTKQEIDNKGEDDSNDDDDNKDDDDNNDDDDEEPNPVLKRITKKRKAAGNATPSEAGKRQRQTRREVVREK</sequence>
<proteinExistence type="predicted"/>
<accession>A0A9P4LX95</accession>
<protein>
    <submittedName>
        <fullName evidence="2">Uncharacterized protein</fullName>
    </submittedName>
</protein>
<evidence type="ECO:0000313" key="2">
    <source>
        <dbReference type="EMBL" id="KAF2087389.1"/>
    </source>
</evidence>
<organism evidence="2 3">
    <name type="scientific">Saccharata proteae CBS 121410</name>
    <dbReference type="NCBI Taxonomy" id="1314787"/>
    <lineage>
        <taxon>Eukaryota</taxon>
        <taxon>Fungi</taxon>
        <taxon>Dikarya</taxon>
        <taxon>Ascomycota</taxon>
        <taxon>Pezizomycotina</taxon>
        <taxon>Dothideomycetes</taxon>
        <taxon>Dothideomycetes incertae sedis</taxon>
        <taxon>Botryosphaeriales</taxon>
        <taxon>Saccharataceae</taxon>
        <taxon>Saccharata</taxon>
    </lineage>
</organism>
<evidence type="ECO:0000256" key="1">
    <source>
        <dbReference type="SAM" id="MobiDB-lite"/>
    </source>
</evidence>
<name>A0A9P4LX95_9PEZI</name>
<comment type="caution">
    <text evidence="2">The sequence shown here is derived from an EMBL/GenBank/DDBJ whole genome shotgun (WGS) entry which is preliminary data.</text>
</comment>
<dbReference type="Proteomes" id="UP000799776">
    <property type="component" value="Unassembled WGS sequence"/>
</dbReference>